<protein>
    <submittedName>
        <fullName evidence="1">Uncharacterized protein</fullName>
    </submittedName>
</protein>
<dbReference type="OrthoDB" id="2900194at2"/>
<name>A0A1Y5SD66_9RHOB</name>
<evidence type="ECO:0000313" key="2">
    <source>
        <dbReference type="Proteomes" id="UP000193862"/>
    </source>
</evidence>
<sequence>MTEKLTREAARKAYAESGLDYFPLTYERMSALRDAINSEMLVAGLMQGTYHMAHPSMIRIHGKNCAELRCVSYYFEDREAVTFNADGFVGFAGWADETNVQPILRGFLQWVEHEAEVAELN</sequence>
<accession>A0A1Y5SD66</accession>
<dbReference type="AlphaFoldDB" id="A0A1Y5SD66"/>
<gene>
    <name evidence="1" type="ORF">AQS8620_01332</name>
</gene>
<evidence type="ECO:0000313" key="1">
    <source>
        <dbReference type="EMBL" id="SLN36940.1"/>
    </source>
</evidence>
<reference evidence="1 2" key="1">
    <citation type="submission" date="2017-03" db="EMBL/GenBank/DDBJ databases">
        <authorList>
            <person name="Afonso C.L."/>
            <person name="Miller P.J."/>
            <person name="Scott M.A."/>
            <person name="Spackman E."/>
            <person name="Goraichik I."/>
            <person name="Dimitrov K.M."/>
            <person name="Suarez D.L."/>
            <person name="Swayne D.E."/>
        </authorList>
    </citation>
    <scope>NUCLEOTIDE SEQUENCE [LARGE SCALE GENOMIC DNA]</scope>
    <source>
        <strain evidence="1 2">CECT 8620</strain>
    </source>
</reference>
<keyword evidence="2" id="KW-1185">Reference proteome</keyword>
<dbReference type="EMBL" id="FWFS01000004">
    <property type="protein sequence ID" value="SLN36940.1"/>
    <property type="molecule type" value="Genomic_DNA"/>
</dbReference>
<dbReference type="RefSeq" id="WP_085836054.1">
    <property type="nucleotide sequence ID" value="NZ_FWFS01000004.1"/>
</dbReference>
<organism evidence="1 2">
    <name type="scientific">Aquimixticola soesokkakensis</name>
    <dbReference type="NCBI Taxonomy" id="1519096"/>
    <lineage>
        <taxon>Bacteria</taxon>
        <taxon>Pseudomonadati</taxon>
        <taxon>Pseudomonadota</taxon>
        <taxon>Alphaproteobacteria</taxon>
        <taxon>Rhodobacterales</taxon>
        <taxon>Paracoccaceae</taxon>
        <taxon>Aquimixticola</taxon>
    </lineage>
</organism>
<proteinExistence type="predicted"/>
<dbReference type="Proteomes" id="UP000193862">
    <property type="component" value="Unassembled WGS sequence"/>
</dbReference>